<evidence type="ECO:0000256" key="3">
    <source>
        <dbReference type="ARBA" id="ARBA00012328"/>
    </source>
</evidence>
<evidence type="ECO:0000256" key="8">
    <source>
        <dbReference type="ARBA" id="ARBA00022679"/>
    </source>
</evidence>
<dbReference type="GO" id="GO:0005737">
    <property type="term" value="C:cytoplasm"/>
    <property type="evidence" value="ECO:0007669"/>
    <property type="project" value="UniProtKB-SubCell"/>
</dbReference>
<dbReference type="InterPro" id="IPR015947">
    <property type="entry name" value="PUA-like_sf"/>
</dbReference>
<keyword evidence="6 12" id="KW-0698">rRNA processing</keyword>
<dbReference type="PANTHER" id="PTHR30027:SF3">
    <property type="entry name" value="16S RRNA (URACIL(1498)-N(3))-METHYLTRANSFERASE"/>
    <property type="match status" value="1"/>
</dbReference>
<dbReference type="NCBIfam" id="TIGR00046">
    <property type="entry name" value="RsmE family RNA methyltransferase"/>
    <property type="match status" value="1"/>
</dbReference>
<dbReference type="CDD" id="cd18084">
    <property type="entry name" value="RsmE-like"/>
    <property type="match status" value="1"/>
</dbReference>
<evidence type="ECO:0000256" key="6">
    <source>
        <dbReference type="ARBA" id="ARBA00022552"/>
    </source>
</evidence>
<evidence type="ECO:0000256" key="5">
    <source>
        <dbReference type="ARBA" id="ARBA00022490"/>
    </source>
</evidence>
<dbReference type="NCBIfam" id="NF008692">
    <property type="entry name" value="PRK11713.1-5"/>
    <property type="match status" value="1"/>
</dbReference>
<dbReference type="SUPFAM" id="SSF75217">
    <property type="entry name" value="alpha/beta knot"/>
    <property type="match status" value="1"/>
</dbReference>
<evidence type="ECO:0000313" key="16">
    <source>
        <dbReference type="Proteomes" id="UP000596063"/>
    </source>
</evidence>
<accession>A0A7T4R1F9</accession>
<keyword evidence="7 12" id="KW-0489">Methyltransferase</keyword>
<evidence type="ECO:0000256" key="1">
    <source>
        <dbReference type="ARBA" id="ARBA00004496"/>
    </source>
</evidence>
<evidence type="ECO:0000256" key="12">
    <source>
        <dbReference type="PIRNR" id="PIRNR015601"/>
    </source>
</evidence>
<dbReference type="InterPro" id="IPR006700">
    <property type="entry name" value="RsmE"/>
</dbReference>
<evidence type="ECO:0000256" key="10">
    <source>
        <dbReference type="ARBA" id="ARBA00025699"/>
    </source>
</evidence>
<dbReference type="GO" id="GO:0070042">
    <property type="term" value="F:rRNA (uridine-N3-)-methyltransferase activity"/>
    <property type="evidence" value="ECO:0007669"/>
    <property type="project" value="TreeGrafter"/>
</dbReference>
<evidence type="ECO:0000256" key="7">
    <source>
        <dbReference type="ARBA" id="ARBA00022603"/>
    </source>
</evidence>
<evidence type="ECO:0000259" key="13">
    <source>
        <dbReference type="Pfam" id="PF04452"/>
    </source>
</evidence>
<dbReference type="EC" id="2.1.1.193" evidence="3 12"/>
<dbReference type="SUPFAM" id="SSF88697">
    <property type="entry name" value="PUA domain-like"/>
    <property type="match status" value="1"/>
</dbReference>
<feature type="domain" description="Ribosomal RNA small subunit methyltransferase E PUA-like" evidence="14">
    <location>
        <begin position="20"/>
        <end position="65"/>
    </location>
</feature>
<keyword evidence="16" id="KW-1185">Reference proteome</keyword>
<comment type="function">
    <text evidence="10 12">Specifically methylates the N3 position of the uracil ring of uridine 1498 (m3U1498) in 16S rRNA. Acts on the fully assembled 30S ribosomal subunit.</text>
</comment>
<dbReference type="GO" id="GO:0070475">
    <property type="term" value="P:rRNA base methylation"/>
    <property type="evidence" value="ECO:0007669"/>
    <property type="project" value="TreeGrafter"/>
</dbReference>
<dbReference type="Pfam" id="PF20260">
    <property type="entry name" value="PUA_4"/>
    <property type="match status" value="1"/>
</dbReference>
<dbReference type="KEGG" id="snan:I6N98_01165"/>
<dbReference type="Proteomes" id="UP000596063">
    <property type="component" value="Chromosome"/>
</dbReference>
<gene>
    <name evidence="15" type="ORF">I6N98_01165</name>
</gene>
<dbReference type="InterPro" id="IPR046887">
    <property type="entry name" value="RsmE_PUA-like"/>
</dbReference>
<dbReference type="EMBL" id="CP066167">
    <property type="protein sequence ID" value="QQD18514.1"/>
    <property type="molecule type" value="Genomic_DNA"/>
</dbReference>
<reference evidence="15 16" key="1">
    <citation type="submission" date="2020-12" db="EMBL/GenBank/DDBJ databases">
        <authorList>
            <person name="Shan Y."/>
        </authorList>
    </citation>
    <scope>NUCLEOTIDE SEQUENCE [LARGE SCALE GENOMIC DNA]</scope>
    <source>
        <strain evidence="16">csc3.9</strain>
    </source>
</reference>
<evidence type="ECO:0000256" key="2">
    <source>
        <dbReference type="ARBA" id="ARBA00005528"/>
    </source>
</evidence>
<proteinExistence type="inferred from homology"/>
<organism evidence="15 16">
    <name type="scientific">Spongiibacter nanhainus</name>
    <dbReference type="NCBI Taxonomy" id="2794344"/>
    <lineage>
        <taxon>Bacteria</taxon>
        <taxon>Pseudomonadati</taxon>
        <taxon>Pseudomonadota</taxon>
        <taxon>Gammaproteobacteria</taxon>
        <taxon>Cellvibrionales</taxon>
        <taxon>Spongiibacteraceae</taxon>
        <taxon>Spongiibacter</taxon>
    </lineage>
</organism>
<dbReference type="InterPro" id="IPR029026">
    <property type="entry name" value="tRNA_m1G_MTases_N"/>
</dbReference>
<name>A0A7T4R1F9_9GAMM</name>
<dbReference type="Gene3D" id="3.40.1280.10">
    <property type="match status" value="1"/>
</dbReference>
<protein>
    <recommendedName>
        <fullName evidence="4 12">Ribosomal RNA small subunit methyltransferase E</fullName>
        <ecNumber evidence="3 12">2.1.1.193</ecNumber>
    </recommendedName>
</protein>
<dbReference type="PIRSF" id="PIRSF015601">
    <property type="entry name" value="MTase_slr0722"/>
    <property type="match status" value="1"/>
</dbReference>
<dbReference type="Pfam" id="PF04452">
    <property type="entry name" value="Methyltrans_RNA"/>
    <property type="match status" value="1"/>
</dbReference>
<dbReference type="Gene3D" id="2.40.240.20">
    <property type="entry name" value="Hypothetical PUA domain-like, domain 1"/>
    <property type="match status" value="1"/>
</dbReference>
<feature type="domain" description="Ribosomal RNA small subunit methyltransferase E methyltransferase" evidence="13">
    <location>
        <begin position="76"/>
        <end position="247"/>
    </location>
</feature>
<dbReference type="InterPro" id="IPR046886">
    <property type="entry name" value="RsmE_MTase_dom"/>
</dbReference>
<keyword evidence="8 12" id="KW-0808">Transferase</keyword>
<dbReference type="AlphaFoldDB" id="A0A7T4R1F9"/>
<evidence type="ECO:0000256" key="9">
    <source>
        <dbReference type="ARBA" id="ARBA00022691"/>
    </source>
</evidence>
<dbReference type="InterPro" id="IPR029028">
    <property type="entry name" value="Alpha/beta_knot_MTases"/>
</dbReference>
<comment type="subcellular location">
    <subcellularLocation>
        <location evidence="1 12">Cytoplasm</location>
    </subcellularLocation>
</comment>
<comment type="catalytic activity">
    <reaction evidence="11 12">
        <text>uridine(1498) in 16S rRNA + S-adenosyl-L-methionine = N(3)-methyluridine(1498) in 16S rRNA + S-adenosyl-L-homocysteine + H(+)</text>
        <dbReference type="Rhea" id="RHEA:42920"/>
        <dbReference type="Rhea" id="RHEA-COMP:10283"/>
        <dbReference type="Rhea" id="RHEA-COMP:10284"/>
        <dbReference type="ChEBI" id="CHEBI:15378"/>
        <dbReference type="ChEBI" id="CHEBI:57856"/>
        <dbReference type="ChEBI" id="CHEBI:59789"/>
        <dbReference type="ChEBI" id="CHEBI:65315"/>
        <dbReference type="ChEBI" id="CHEBI:74502"/>
        <dbReference type="EC" id="2.1.1.193"/>
    </reaction>
</comment>
<evidence type="ECO:0000256" key="4">
    <source>
        <dbReference type="ARBA" id="ARBA00013673"/>
    </source>
</evidence>
<keyword evidence="5 12" id="KW-0963">Cytoplasm</keyword>
<sequence length="256" mass="28739">MRIPRIYTSQLLKAGEELALEERAAHYLGQVLRMRVGRELVLFNGDGFQYAAHLTAVDKKHIRCQLGERQSDICPPSPLNLTLAIGISKGDRMDWVIQKATELGVTAIVPLYTERVDVKLNAQRQEKKQRHWQQVMISACEQSGRSELVDIAEPAPLIDWLERTEKTEPLRLVLHPDSEADPTSSADLSSIWSGERPRQVQVLVGPEGGFEDSEVARCRALGFYCLQLGPRIMRTETAPLAALSILQYHWGDMGIS</sequence>
<comment type="similarity">
    <text evidence="2 12">Belongs to the RNA methyltransferase RsmE family.</text>
</comment>
<keyword evidence="9 12" id="KW-0949">S-adenosyl-L-methionine</keyword>
<evidence type="ECO:0000259" key="14">
    <source>
        <dbReference type="Pfam" id="PF20260"/>
    </source>
</evidence>
<evidence type="ECO:0000313" key="15">
    <source>
        <dbReference type="EMBL" id="QQD18514.1"/>
    </source>
</evidence>
<evidence type="ECO:0000256" key="11">
    <source>
        <dbReference type="ARBA" id="ARBA00047944"/>
    </source>
</evidence>
<dbReference type="RefSeq" id="WP_198570005.1">
    <property type="nucleotide sequence ID" value="NZ_CP066167.1"/>
</dbReference>
<dbReference type="PANTHER" id="PTHR30027">
    <property type="entry name" value="RIBOSOMAL RNA SMALL SUBUNIT METHYLTRANSFERASE E"/>
    <property type="match status" value="1"/>
</dbReference>